<evidence type="ECO:0000313" key="1">
    <source>
        <dbReference type="EMBL" id="KUM45198.1"/>
    </source>
</evidence>
<dbReference type="AlphaFoldDB" id="A0A124GMC1"/>
<gene>
    <name evidence="1" type="ORF">ABT39_MTgene3521</name>
</gene>
<sequence>MMLILERSLYMRLEKKLLALAHLLVQGQPQLILMPRRST</sequence>
<comment type="caution">
    <text evidence="1">The sequence shown here is derived from an EMBL/GenBank/DDBJ whole genome shotgun (WGS) entry which is preliminary data.</text>
</comment>
<name>A0A124GMC1_PICGL</name>
<proteinExistence type="predicted"/>
<dbReference type="EMBL" id="LKAM01000023">
    <property type="protein sequence ID" value="KUM45198.1"/>
    <property type="molecule type" value="Genomic_DNA"/>
</dbReference>
<reference evidence="1" key="1">
    <citation type="journal article" date="2015" name="Genome Biol. Evol.">
        <title>Organellar Genomes of White Spruce (Picea glauca): Assembly and Annotation.</title>
        <authorList>
            <person name="Jackman S.D."/>
            <person name="Warren R.L."/>
            <person name="Gibb E.A."/>
            <person name="Vandervalk B.P."/>
            <person name="Mohamadi H."/>
            <person name="Chu J."/>
            <person name="Raymond A."/>
            <person name="Pleasance S."/>
            <person name="Coope R."/>
            <person name="Wildung M.R."/>
            <person name="Ritland C.E."/>
            <person name="Bousquet J."/>
            <person name="Jones S.J."/>
            <person name="Bohlmann J."/>
            <person name="Birol I."/>
        </authorList>
    </citation>
    <scope>NUCLEOTIDE SEQUENCE [LARGE SCALE GENOMIC DNA]</scope>
    <source>
        <tissue evidence="1">Flushing bud</tissue>
    </source>
</reference>
<organism evidence="1">
    <name type="scientific">Picea glauca</name>
    <name type="common">White spruce</name>
    <name type="synonym">Pinus glauca</name>
    <dbReference type="NCBI Taxonomy" id="3330"/>
    <lineage>
        <taxon>Eukaryota</taxon>
        <taxon>Viridiplantae</taxon>
        <taxon>Streptophyta</taxon>
        <taxon>Embryophyta</taxon>
        <taxon>Tracheophyta</taxon>
        <taxon>Spermatophyta</taxon>
        <taxon>Pinopsida</taxon>
        <taxon>Pinidae</taxon>
        <taxon>Conifers I</taxon>
        <taxon>Pinales</taxon>
        <taxon>Pinaceae</taxon>
        <taxon>Picea</taxon>
    </lineage>
</organism>
<geneLocation type="mitochondrion" evidence="1"/>
<accession>A0A124GMC1</accession>
<keyword evidence="1" id="KW-0496">Mitochondrion</keyword>
<protein>
    <submittedName>
        <fullName evidence="1">Uncharacterized protein</fullName>
    </submittedName>
</protein>